<dbReference type="eggNOG" id="COG1669">
    <property type="taxonomic scope" value="Bacteria"/>
</dbReference>
<reference evidence="3" key="1">
    <citation type="journal article" date="2016" name="Front. Microbiol.">
        <title>The complete genome sequence of hyperthermophile Dictyoglomus turgidum DSM 6724 reveals a specialized carbohydrate fermentor.</title>
        <authorList>
            <person name="Brumm P.J."/>
            <person name="Gowda K."/>
            <person name="Robb F.T."/>
            <person name="Mead D.A."/>
        </authorList>
    </citation>
    <scope>NUCLEOTIDE SEQUENCE [LARGE SCALE GENOMIC DNA]</scope>
    <source>
        <strain evidence="3">DSM 6724 / Z-1310</strain>
    </source>
</reference>
<dbReference type="InterPro" id="IPR052930">
    <property type="entry name" value="TA_antitoxin_MntA"/>
</dbReference>
<dbReference type="CDD" id="cd05403">
    <property type="entry name" value="NT_KNTase_like"/>
    <property type="match status" value="1"/>
</dbReference>
<dbReference type="EMBL" id="CP001251">
    <property type="protein sequence ID" value="ACK41835.1"/>
    <property type="molecule type" value="Genomic_DNA"/>
</dbReference>
<feature type="domain" description="Polymerase beta nucleotidyltransferase" evidence="1">
    <location>
        <begin position="7"/>
        <end position="102"/>
    </location>
</feature>
<dbReference type="KEGG" id="dtu:Dtur_0545"/>
<evidence type="ECO:0000313" key="2">
    <source>
        <dbReference type="EMBL" id="ACK41835.1"/>
    </source>
</evidence>
<dbReference type="InParanoid" id="B8DZA2"/>
<dbReference type="STRING" id="515635.Dtur_0545"/>
<keyword evidence="3" id="KW-1185">Reference proteome</keyword>
<dbReference type="RefSeq" id="WP_012582920.1">
    <property type="nucleotide sequence ID" value="NC_011661.1"/>
</dbReference>
<evidence type="ECO:0000259" key="1">
    <source>
        <dbReference type="Pfam" id="PF18765"/>
    </source>
</evidence>
<dbReference type="HOGENOM" id="CLU_130257_1_2_0"/>
<dbReference type="NCBIfam" id="NF047752">
    <property type="entry name" value="MntA_antitoxin"/>
    <property type="match status" value="1"/>
</dbReference>
<dbReference type="PANTHER" id="PTHR43852:SF4">
    <property type="entry name" value="NUCLEOTIDYLTRANSFERASE"/>
    <property type="match status" value="1"/>
</dbReference>
<accession>B8DZA2</accession>
<dbReference type="EnsemblBacteria" id="ACK41835">
    <property type="protein sequence ID" value="ACK41835"/>
    <property type="gene ID" value="Dtur_0545"/>
</dbReference>
<dbReference type="PANTHER" id="PTHR43852">
    <property type="entry name" value="NUCLEOTIDYLTRANSFERASE"/>
    <property type="match status" value="1"/>
</dbReference>
<dbReference type="SUPFAM" id="SSF81301">
    <property type="entry name" value="Nucleotidyltransferase"/>
    <property type="match status" value="1"/>
</dbReference>
<organism evidence="2 3">
    <name type="scientific">Dictyoglomus turgidum (strain DSM 6724 / Z-1310)</name>
    <dbReference type="NCBI Taxonomy" id="515635"/>
    <lineage>
        <taxon>Bacteria</taxon>
        <taxon>Pseudomonadati</taxon>
        <taxon>Dictyoglomota</taxon>
        <taxon>Dictyoglomia</taxon>
        <taxon>Dictyoglomales</taxon>
        <taxon>Dictyoglomaceae</taxon>
        <taxon>Dictyoglomus</taxon>
    </lineage>
</organism>
<dbReference type="InterPro" id="IPR041633">
    <property type="entry name" value="Polbeta"/>
</dbReference>
<protein>
    <submittedName>
        <fullName evidence="2">DNA polymerase beta domain protein region</fullName>
    </submittedName>
</protein>
<evidence type="ECO:0000313" key="3">
    <source>
        <dbReference type="Proteomes" id="UP000007719"/>
    </source>
</evidence>
<dbReference type="Gene3D" id="3.30.460.10">
    <property type="entry name" value="Beta Polymerase, domain 2"/>
    <property type="match status" value="1"/>
</dbReference>
<dbReference type="OrthoDB" id="360741at2"/>
<dbReference type="Proteomes" id="UP000007719">
    <property type="component" value="Chromosome"/>
</dbReference>
<proteinExistence type="predicted"/>
<dbReference type="Pfam" id="PF18765">
    <property type="entry name" value="Polbeta"/>
    <property type="match status" value="1"/>
</dbReference>
<dbReference type="InterPro" id="IPR043519">
    <property type="entry name" value="NT_sf"/>
</dbReference>
<gene>
    <name evidence="2" type="ordered locus">Dtur_0545</name>
</gene>
<sequence>MDLPIDIKKKLKELNIGIIYLFGSTVLGIAKEHSDIDIGVVFIDPSVLEDVRLSLEIYNTLYGIFSTLFPKKEIDIVFLDKVPLTLKFEVVNSGEILYSISKDFLANYKERVLKEYIDFKPLMDEQDKILLKRLK</sequence>
<name>B8DZA2_DICTD</name>
<dbReference type="AlphaFoldDB" id="B8DZA2"/>